<dbReference type="RefSeq" id="WP_054465148.1">
    <property type="nucleotide sequence ID" value="NZ_CP159837.1"/>
</dbReference>
<proteinExistence type="predicted"/>
<feature type="chain" id="PRO_5043549283" evidence="1">
    <location>
        <begin position="39"/>
        <end position="118"/>
    </location>
</feature>
<protein>
    <submittedName>
        <fullName evidence="2">Uncharacterized protein</fullName>
    </submittedName>
</protein>
<organism evidence="2">
    <name type="scientific">Planktothricoides raciborskii GIHE-MW2</name>
    <dbReference type="NCBI Taxonomy" id="2792601"/>
    <lineage>
        <taxon>Bacteria</taxon>
        <taxon>Bacillati</taxon>
        <taxon>Cyanobacteriota</taxon>
        <taxon>Cyanophyceae</taxon>
        <taxon>Oscillatoriophycideae</taxon>
        <taxon>Oscillatoriales</taxon>
        <taxon>Oscillatoriaceae</taxon>
        <taxon>Planktothricoides</taxon>
    </lineage>
</organism>
<feature type="signal peptide" evidence="1">
    <location>
        <begin position="1"/>
        <end position="38"/>
    </location>
</feature>
<evidence type="ECO:0000256" key="1">
    <source>
        <dbReference type="SAM" id="SignalP"/>
    </source>
</evidence>
<evidence type="ECO:0000313" key="2">
    <source>
        <dbReference type="EMBL" id="XCM37508.1"/>
    </source>
</evidence>
<accession>A0AAU8JE91</accession>
<dbReference type="AlphaFoldDB" id="A0AAU8JE91"/>
<keyword evidence="1" id="KW-0732">Signal</keyword>
<sequence length="118" mass="13215">MAGSPARWRLPCPPARWRLPCPPAPLLLCFLLPTPAIALPPPEDLPEEILRTEIITEARSPIDGQPITPAEYAKLQLQQPELWTDNPNLPTGTSAFSATSHIINKFPIRYLLRQMFPL</sequence>
<dbReference type="EMBL" id="CP159837">
    <property type="protein sequence ID" value="XCM37508.1"/>
    <property type="molecule type" value="Genomic_DNA"/>
</dbReference>
<reference evidence="2" key="1">
    <citation type="submission" date="2024-07" db="EMBL/GenBank/DDBJ databases">
        <authorList>
            <person name="Kim Y.J."/>
            <person name="Jeong J.Y."/>
        </authorList>
    </citation>
    <scope>NUCLEOTIDE SEQUENCE</scope>
    <source>
        <strain evidence="2">GIHE-MW2</strain>
    </source>
</reference>
<name>A0AAU8JE91_9CYAN</name>
<gene>
    <name evidence="2" type="ORF">ABWT76_000273</name>
</gene>